<evidence type="ECO:0000313" key="2">
    <source>
        <dbReference type="EMBL" id="KAJ8898397.1"/>
    </source>
</evidence>
<reference evidence="2 3" key="1">
    <citation type="submission" date="2023-02" db="EMBL/GenBank/DDBJ databases">
        <title>LHISI_Scaffold_Assembly.</title>
        <authorList>
            <person name="Stuart O.P."/>
            <person name="Cleave R."/>
            <person name="Magrath M.J.L."/>
            <person name="Mikheyev A.S."/>
        </authorList>
    </citation>
    <scope>NUCLEOTIDE SEQUENCE [LARGE SCALE GENOMIC DNA]</scope>
    <source>
        <strain evidence="2">Daus_M_001</strain>
        <tissue evidence="2">Leg muscle</tissue>
    </source>
</reference>
<gene>
    <name evidence="2" type="ORF">PR048_003757</name>
</gene>
<dbReference type="Proteomes" id="UP001159363">
    <property type="component" value="Chromosome 1"/>
</dbReference>
<comment type="caution">
    <text evidence="2">The sequence shown here is derived from an EMBL/GenBank/DDBJ whole genome shotgun (WGS) entry which is preliminary data.</text>
</comment>
<feature type="region of interest" description="Disordered" evidence="1">
    <location>
        <begin position="238"/>
        <end position="265"/>
    </location>
</feature>
<feature type="region of interest" description="Disordered" evidence="1">
    <location>
        <begin position="1"/>
        <end position="24"/>
    </location>
</feature>
<sequence>MELSRDSPKVISGNHGKRKSGWLDQESNPGPHECEFAVGVVDNTGALRARRVKYWMGNTDYTPQFGAAVVVQWLDFSPPTWVGPLPNFRMWKLCVFIPLVGGFSRGYPVSPAFTFRRCSIFTSHRPHGLYKHLNVKSRPNLFTHALYTRLLRLVLVTERIFLLPPWSSFPVTVPVRGILDLVRRGLQSLAALMRLHLTLLQRLPLTSREHRSTQKTVTPFEFRSGLEIEMKFISNPKIGGSKSRSEISSHRRQMHSDTGGNNALSQRPMARTCKALNRRAVLPSTRLTLQITALLDESPISTTARTLVLLVSVLELTIVLLVHTTPDTTLYFISFIIGRSSTNGEPS</sequence>
<evidence type="ECO:0000256" key="1">
    <source>
        <dbReference type="SAM" id="MobiDB-lite"/>
    </source>
</evidence>
<accession>A0ABQ9IP30</accession>
<feature type="compositionally biased region" description="Polar residues" evidence="1">
    <location>
        <begin position="256"/>
        <end position="265"/>
    </location>
</feature>
<protein>
    <submittedName>
        <fullName evidence="2">Uncharacterized protein</fullName>
    </submittedName>
</protein>
<evidence type="ECO:0000313" key="3">
    <source>
        <dbReference type="Proteomes" id="UP001159363"/>
    </source>
</evidence>
<proteinExistence type="predicted"/>
<keyword evidence="3" id="KW-1185">Reference proteome</keyword>
<dbReference type="EMBL" id="JARBHB010000001">
    <property type="protein sequence ID" value="KAJ8898397.1"/>
    <property type="molecule type" value="Genomic_DNA"/>
</dbReference>
<name>A0ABQ9IP30_9NEOP</name>
<organism evidence="2 3">
    <name type="scientific">Dryococelus australis</name>
    <dbReference type="NCBI Taxonomy" id="614101"/>
    <lineage>
        <taxon>Eukaryota</taxon>
        <taxon>Metazoa</taxon>
        <taxon>Ecdysozoa</taxon>
        <taxon>Arthropoda</taxon>
        <taxon>Hexapoda</taxon>
        <taxon>Insecta</taxon>
        <taxon>Pterygota</taxon>
        <taxon>Neoptera</taxon>
        <taxon>Polyneoptera</taxon>
        <taxon>Phasmatodea</taxon>
        <taxon>Verophasmatodea</taxon>
        <taxon>Anareolatae</taxon>
        <taxon>Phasmatidae</taxon>
        <taxon>Eurycanthinae</taxon>
        <taxon>Dryococelus</taxon>
    </lineage>
</organism>